<evidence type="ECO:0000313" key="3">
    <source>
        <dbReference type="EMBL" id="SHK09041.1"/>
    </source>
</evidence>
<keyword evidence="1" id="KW-0812">Transmembrane</keyword>
<reference evidence="4" key="1">
    <citation type="submission" date="2016-11" db="EMBL/GenBank/DDBJ databases">
        <authorList>
            <person name="Varghese N."/>
            <person name="Submissions S."/>
        </authorList>
    </citation>
    <scope>NUCLEOTIDE SEQUENCE [LARGE SCALE GENOMIC DNA]</scope>
    <source>
        <strain evidence="4">DSM 22212</strain>
    </source>
</reference>
<feature type="transmembrane region" description="Helical" evidence="1">
    <location>
        <begin position="233"/>
        <end position="253"/>
    </location>
</feature>
<dbReference type="EMBL" id="FRAU01000001">
    <property type="protein sequence ID" value="SHK09041.1"/>
    <property type="molecule type" value="Genomic_DNA"/>
</dbReference>
<keyword evidence="1" id="KW-0472">Membrane</keyword>
<name>A0A1M6PM89_9BACT</name>
<organism evidence="3 4">
    <name type="scientific">Rhodothermus profundi</name>
    <dbReference type="NCBI Taxonomy" id="633813"/>
    <lineage>
        <taxon>Bacteria</taxon>
        <taxon>Pseudomonadati</taxon>
        <taxon>Rhodothermota</taxon>
        <taxon>Rhodothermia</taxon>
        <taxon>Rhodothermales</taxon>
        <taxon>Rhodothermaceae</taxon>
        <taxon>Rhodothermus</taxon>
    </lineage>
</organism>
<dbReference type="Proteomes" id="UP000185812">
    <property type="component" value="Unassembled WGS sequence"/>
</dbReference>
<protein>
    <recommendedName>
        <fullName evidence="5">PEGA domain-containing protein</fullName>
    </recommendedName>
</protein>
<dbReference type="STRING" id="633813.SAMN04488087_0240"/>
<evidence type="ECO:0008006" key="5">
    <source>
        <dbReference type="Google" id="ProtNLM"/>
    </source>
</evidence>
<feature type="signal peptide" evidence="2">
    <location>
        <begin position="1"/>
        <end position="18"/>
    </location>
</feature>
<evidence type="ECO:0000256" key="1">
    <source>
        <dbReference type="SAM" id="Phobius"/>
    </source>
</evidence>
<gene>
    <name evidence="3" type="ORF">SAMN04488087_0240</name>
</gene>
<proteinExistence type="predicted"/>
<feature type="transmembrane region" description="Helical" evidence="1">
    <location>
        <begin position="184"/>
        <end position="203"/>
    </location>
</feature>
<dbReference type="OrthoDB" id="6912785at2"/>
<sequence length="254" mass="28547">MTWLRILSLILSLGLAMAGQSQPVVVLDTNWPVARVYADSVALGTASQRVFWWPAGARTLRLTPPESDVWSIPARLVSIPDTATDTLRIAVFFRYHYRIESIPSGADIFLGAPERQQLIGQTPFLGAFDAPLRDTLYLIRSGYAQATLWPGQQVWNRHRIYLRPLQDIRADVQPWEPAVKQRHWITYAALGLAVTATAISVHYKFQADRLYARYEETGDPALRPRIRTLDLRAGIALGVAQLGLAVVAFRLIFQ</sequence>
<keyword evidence="2" id="KW-0732">Signal</keyword>
<feature type="chain" id="PRO_5012725912" description="PEGA domain-containing protein" evidence="2">
    <location>
        <begin position="19"/>
        <end position="254"/>
    </location>
</feature>
<accession>A0A1M6PM89</accession>
<dbReference type="RefSeq" id="WP_072714076.1">
    <property type="nucleotide sequence ID" value="NZ_FRAU01000001.1"/>
</dbReference>
<dbReference type="AlphaFoldDB" id="A0A1M6PM89"/>
<keyword evidence="4" id="KW-1185">Reference proteome</keyword>
<evidence type="ECO:0000313" key="4">
    <source>
        <dbReference type="Proteomes" id="UP000185812"/>
    </source>
</evidence>
<evidence type="ECO:0000256" key="2">
    <source>
        <dbReference type="SAM" id="SignalP"/>
    </source>
</evidence>
<keyword evidence="1" id="KW-1133">Transmembrane helix</keyword>